<comment type="similarity">
    <text evidence="2 7 8">In the C-terminal section; belongs to the NAD synthetase family.</text>
</comment>
<dbReference type="HAMAP" id="MF_02090">
    <property type="entry name" value="NadE_glutamine_dep"/>
    <property type="match status" value="1"/>
</dbReference>
<feature type="active site" description="For glutaminase activity" evidence="7">
    <location>
        <position position="119"/>
    </location>
</feature>
<evidence type="ECO:0000256" key="1">
    <source>
        <dbReference type="ARBA" id="ARBA00005188"/>
    </source>
</evidence>
<evidence type="ECO:0000256" key="3">
    <source>
        <dbReference type="ARBA" id="ARBA00022598"/>
    </source>
</evidence>
<comment type="function">
    <text evidence="7">Catalyzes the ATP-dependent amidation of deamido-NAD to form NAD. Uses L-glutamine as a nitrogen source.</text>
</comment>
<dbReference type="InterPro" id="IPR022310">
    <property type="entry name" value="NAD/GMP_synthase"/>
</dbReference>
<comment type="pathway">
    <text evidence="1 7 8">Cofactor biosynthesis; NAD(+) biosynthesis; NAD(+) from deamido-NAD(+) (L-Gln route): step 1/1.</text>
</comment>
<dbReference type="InterPro" id="IPR036526">
    <property type="entry name" value="C-N_Hydrolase_sf"/>
</dbReference>
<evidence type="ECO:0000313" key="12">
    <source>
        <dbReference type="EMBL" id="SJZ64199.1"/>
    </source>
</evidence>
<dbReference type="Gene3D" id="3.60.110.10">
    <property type="entry name" value="Carbon-nitrogen hydrolase"/>
    <property type="match status" value="1"/>
</dbReference>
<protein>
    <recommendedName>
        <fullName evidence="7 8">Glutamine-dependent NAD(+) synthetase</fullName>
        <ecNumber evidence="7 8">6.3.5.1</ecNumber>
    </recommendedName>
    <alternativeName>
        <fullName evidence="7 8">NAD(+) synthase [glutamine-hydrolyzing]</fullName>
    </alternativeName>
</protein>
<dbReference type="GO" id="GO:0008795">
    <property type="term" value="F:NAD+ synthase activity"/>
    <property type="evidence" value="ECO:0007669"/>
    <property type="project" value="UniProtKB-UniRule"/>
</dbReference>
<comment type="similarity">
    <text evidence="9">Belongs to the NAD synthetase family.</text>
</comment>
<keyword evidence="4 7" id="KW-0547">Nucleotide-binding</keyword>
<keyword evidence="5 7" id="KW-0067">ATP-binding</keyword>
<name>A0A1T4MAZ7_9ACTN</name>
<dbReference type="GO" id="GO:0004359">
    <property type="term" value="F:glutaminase activity"/>
    <property type="evidence" value="ECO:0007669"/>
    <property type="project" value="InterPro"/>
</dbReference>
<dbReference type="GO" id="GO:0009435">
    <property type="term" value="P:NAD+ biosynthetic process"/>
    <property type="evidence" value="ECO:0007669"/>
    <property type="project" value="UniProtKB-UniRule"/>
</dbReference>
<dbReference type="STRING" id="1122192.SAMN02745673_01027"/>
<feature type="region of interest" description="Disordered" evidence="10">
    <location>
        <begin position="468"/>
        <end position="491"/>
    </location>
</feature>
<feature type="binding site" evidence="7">
    <location>
        <position position="424"/>
    </location>
    <ligand>
        <name>ATP</name>
        <dbReference type="ChEBI" id="CHEBI:30616"/>
    </ligand>
</feature>
<gene>
    <name evidence="7" type="primary">nadE</name>
    <name evidence="12" type="ORF">SAMN02745673_01027</name>
</gene>
<dbReference type="AlphaFoldDB" id="A0A1T4MAZ7"/>
<dbReference type="Pfam" id="PF02540">
    <property type="entry name" value="NAD_synthase"/>
    <property type="match status" value="1"/>
</dbReference>
<proteinExistence type="inferred from homology"/>
<feature type="binding site" evidence="7">
    <location>
        <position position="400"/>
    </location>
    <ligand>
        <name>deamido-NAD(+)</name>
        <dbReference type="ChEBI" id="CHEBI:58437"/>
        <note>ligand shared between two neighboring subunits</note>
    </ligand>
</feature>
<dbReference type="PANTHER" id="PTHR23090:SF9">
    <property type="entry name" value="GLUTAMINE-DEPENDENT NAD(+) SYNTHETASE"/>
    <property type="match status" value="1"/>
</dbReference>
<evidence type="ECO:0000259" key="11">
    <source>
        <dbReference type="PROSITE" id="PS50263"/>
    </source>
</evidence>
<feature type="active site" description="Nucleophile; for glutaminase activity" evidence="7">
    <location>
        <position position="155"/>
    </location>
</feature>
<keyword evidence="3 7" id="KW-0436">Ligase</keyword>
<dbReference type="PANTHER" id="PTHR23090">
    <property type="entry name" value="NH 3 /GLUTAMINE-DEPENDENT NAD + SYNTHETASE"/>
    <property type="match status" value="1"/>
</dbReference>
<dbReference type="NCBIfam" id="NF010588">
    <property type="entry name" value="PRK13981.1"/>
    <property type="match status" value="1"/>
</dbReference>
<keyword evidence="6 7" id="KW-0520">NAD</keyword>
<dbReference type="Pfam" id="PF00795">
    <property type="entry name" value="CN_hydrolase"/>
    <property type="match status" value="1"/>
</dbReference>
<feature type="binding site" evidence="7">
    <location>
        <position position="545"/>
    </location>
    <ligand>
        <name>deamido-NAD(+)</name>
        <dbReference type="ChEBI" id="CHEBI:58437"/>
        <note>ligand shared between two neighboring subunits</note>
    </ligand>
</feature>
<dbReference type="Gene3D" id="3.40.50.620">
    <property type="entry name" value="HUPs"/>
    <property type="match status" value="1"/>
</dbReference>
<evidence type="ECO:0000256" key="4">
    <source>
        <dbReference type="ARBA" id="ARBA00022741"/>
    </source>
</evidence>
<evidence type="ECO:0000256" key="2">
    <source>
        <dbReference type="ARBA" id="ARBA00007145"/>
    </source>
</evidence>
<feature type="active site" description="Proton acceptor; for glutaminase activity" evidence="7">
    <location>
        <position position="37"/>
    </location>
</feature>
<keyword evidence="13" id="KW-1185">Reference proteome</keyword>
<dbReference type="CDD" id="cd00553">
    <property type="entry name" value="NAD_synthase"/>
    <property type="match status" value="1"/>
</dbReference>
<dbReference type="PIRSF" id="PIRSF006630">
    <property type="entry name" value="NADS_GAT"/>
    <property type="match status" value="1"/>
</dbReference>
<feature type="binding site" evidence="7">
    <location>
        <position position="125"/>
    </location>
    <ligand>
        <name>L-glutamine</name>
        <dbReference type="ChEBI" id="CHEBI:58359"/>
    </ligand>
</feature>
<reference evidence="12 13" key="1">
    <citation type="submission" date="2017-02" db="EMBL/GenBank/DDBJ databases">
        <authorList>
            <person name="Peterson S.W."/>
        </authorList>
    </citation>
    <scope>NUCLEOTIDE SEQUENCE [LARGE SCALE GENOMIC DNA]</scope>
    <source>
        <strain evidence="12 13">DSM 45154</strain>
    </source>
</reference>
<dbReference type="EC" id="6.3.5.1" evidence="7 8"/>
<organism evidence="12 13">
    <name type="scientific">Marinactinospora thermotolerans DSM 45154</name>
    <dbReference type="NCBI Taxonomy" id="1122192"/>
    <lineage>
        <taxon>Bacteria</taxon>
        <taxon>Bacillati</taxon>
        <taxon>Actinomycetota</taxon>
        <taxon>Actinomycetes</taxon>
        <taxon>Streptosporangiales</taxon>
        <taxon>Nocardiopsidaceae</taxon>
        <taxon>Marinactinospora</taxon>
    </lineage>
</organism>
<feature type="binding site" evidence="7">
    <location>
        <position position="429"/>
    </location>
    <ligand>
        <name>deamido-NAD(+)</name>
        <dbReference type="ChEBI" id="CHEBI:58437"/>
        <note>ligand shared between two neighboring subunits</note>
    </ligand>
</feature>
<evidence type="ECO:0000256" key="10">
    <source>
        <dbReference type="SAM" id="MobiDB-lite"/>
    </source>
</evidence>
<evidence type="ECO:0000256" key="6">
    <source>
        <dbReference type="ARBA" id="ARBA00023027"/>
    </source>
</evidence>
<feature type="domain" description="CN hydrolase" evidence="11">
    <location>
        <begin position="1"/>
        <end position="252"/>
    </location>
</feature>
<dbReference type="GO" id="GO:0005737">
    <property type="term" value="C:cytoplasm"/>
    <property type="evidence" value="ECO:0007669"/>
    <property type="project" value="InterPro"/>
</dbReference>
<feature type="binding site" evidence="7">
    <location>
        <position position="182"/>
    </location>
    <ligand>
        <name>L-glutamine</name>
        <dbReference type="ChEBI" id="CHEBI:58359"/>
    </ligand>
</feature>
<dbReference type="InterPro" id="IPR003694">
    <property type="entry name" value="NAD_synthase"/>
</dbReference>
<evidence type="ECO:0000256" key="8">
    <source>
        <dbReference type="PIRNR" id="PIRNR006630"/>
    </source>
</evidence>
<dbReference type="SUPFAM" id="SSF56317">
    <property type="entry name" value="Carbon-nitrogen hydrolase"/>
    <property type="match status" value="1"/>
</dbReference>
<dbReference type="InterPro" id="IPR014729">
    <property type="entry name" value="Rossmann-like_a/b/a_fold"/>
</dbReference>
<dbReference type="NCBIfam" id="TIGR00552">
    <property type="entry name" value="nadE"/>
    <property type="match status" value="1"/>
</dbReference>
<accession>A0A1T4MAZ7</accession>
<dbReference type="InterPro" id="IPR003010">
    <property type="entry name" value="C-N_Hydrolase"/>
</dbReference>
<dbReference type="FunFam" id="3.40.50.620:FF:000106">
    <property type="entry name" value="Glutamine-dependent NAD(+) synthetase"/>
    <property type="match status" value="1"/>
</dbReference>
<evidence type="ECO:0000256" key="9">
    <source>
        <dbReference type="RuleBase" id="RU003811"/>
    </source>
</evidence>
<evidence type="ECO:0000313" key="13">
    <source>
        <dbReference type="Proteomes" id="UP000190637"/>
    </source>
</evidence>
<dbReference type="UniPathway" id="UPA00253">
    <property type="reaction ID" value="UER00334"/>
</dbReference>
<dbReference type="Proteomes" id="UP000190637">
    <property type="component" value="Unassembled WGS sequence"/>
</dbReference>
<comment type="caution">
    <text evidence="7">Lacks conserved residue(s) required for the propagation of feature annotation.</text>
</comment>
<dbReference type="EMBL" id="FUWS01000002">
    <property type="protein sequence ID" value="SJZ64199.1"/>
    <property type="molecule type" value="Genomic_DNA"/>
</dbReference>
<evidence type="ECO:0000256" key="7">
    <source>
        <dbReference type="HAMAP-Rule" id="MF_02090"/>
    </source>
</evidence>
<dbReference type="CDD" id="cd07570">
    <property type="entry name" value="GAT_Gln-NAD-synth"/>
    <property type="match status" value="1"/>
</dbReference>
<comment type="catalytic activity">
    <reaction evidence="7 8">
        <text>deamido-NAD(+) + L-glutamine + ATP + H2O = L-glutamate + AMP + diphosphate + NAD(+) + H(+)</text>
        <dbReference type="Rhea" id="RHEA:24384"/>
        <dbReference type="ChEBI" id="CHEBI:15377"/>
        <dbReference type="ChEBI" id="CHEBI:15378"/>
        <dbReference type="ChEBI" id="CHEBI:29985"/>
        <dbReference type="ChEBI" id="CHEBI:30616"/>
        <dbReference type="ChEBI" id="CHEBI:33019"/>
        <dbReference type="ChEBI" id="CHEBI:57540"/>
        <dbReference type="ChEBI" id="CHEBI:58359"/>
        <dbReference type="ChEBI" id="CHEBI:58437"/>
        <dbReference type="ChEBI" id="CHEBI:456215"/>
        <dbReference type="EC" id="6.3.5.1"/>
    </reaction>
</comment>
<feature type="binding site" evidence="7">
    <location>
        <position position="188"/>
    </location>
    <ligand>
        <name>L-glutamine</name>
        <dbReference type="ChEBI" id="CHEBI:58359"/>
    </ligand>
</feature>
<dbReference type="GO" id="GO:0003952">
    <property type="term" value="F:NAD+ synthase (glutamine-hydrolyzing) activity"/>
    <property type="evidence" value="ECO:0007669"/>
    <property type="project" value="UniProtKB-UniRule"/>
</dbReference>
<dbReference type="InterPro" id="IPR014445">
    <property type="entry name" value="Gln-dep_NAD_synthase"/>
</dbReference>
<evidence type="ECO:0000256" key="5">
    <source>
        <dbReference type="ARBA" id="ARBA00022840"/>
    </source>
</evidence>
<sequence>MAQVNPTVGDLEGNCGIVVDYARRAAEAGAHLAVFPEMVVTGYPVEDLALRASFAEASIEAVRGLARRLEDEGLGGLPVVVGFLNRSADAAPRYGRPAGAPQNALALLHGGEVRVVSAKHHLPNYGVFDEFRNFVPGETLPVVRLHGVDVALVICEDLWQEGGPVAAVRDAGAGLLVVLNGSPYERDKDDERLALCQRRAREAGAALAYVNMVGGQDELVFDGDSLIVDAGGELLARGPQFEETLLVTDLELPVAAPAEGAPVPVSGIRIERHVLSEEPVAAYEPLPGRVEPRLDDLAEVYAALVTGTRDYVRKNRFGSVVLGLSGGIDSALTATIAVDALGPERVNVVLMPSRYSSDHSVSDAEELVKRQGVNARTVAVGPMVDAFEAAVEIDGLAAENLQARVRGQLLMTLSNQHGHLVLTTGNKSELATGYSTLYGDSAGGYAPIKDAWKTLVWELSKWRNAEAARRGEVPPIPENSISKPPSAELRPGQLDTDSLPDYEVLDALLDDYVGTDLGRAELVAAGHDAALVDRVIRMVDRAEYKRRQYPPGPKISRRNFGRDRRLPITNRWTAPAGLA</sequence>
<dbReference type="PROSITE" id="PS50263">
    <property type="entry name" value="CN_HYDROLASE"/>
    <property type="match status" value="1"/>
</dbReference>
<dbReference type="GO" id="GO:0005524">
    <property type="term" value="F:ATP binding"/>
    <property type="evidence" value="ECO:0007669"/>
    <property type="project" value="UniProtKB-UniRule"/>
</dbReference>
<feature type="binding site" evidence="7">
    <location>
        <begin position="323"/>
        <end position="330"/>
    </location>
    <ligand>
        <name>ATP</name>
        <dbReference type="ChEBI" id="CHEBI:30616"/>
    </ligand>
</feature>
<dbReference type="SUPFAM" id="SSF52402">
    <property type="entry name" value="Adenine nucleotide alpha hydrolases-like"/>
    <property type="match status" value="1"/>
</dbReference>